<dbReference type="Pfam" id="PF06985">
    <property type="entry name" value="HET"/>
    <property type="match status" value="1"/>
</dbReference>
<dbReference type="Gene3D" id="3.40.50.450">
    <property type="match status" value="1"/>
</dbReference>
<evidence type="ECO:0000313" key="2">
    <source>
        <dbReference type="EMBL" id="EWG55351.1"/>
    </source>
</evidence>
<feature type="domain" description="Heterokaryon incompatibility" evidence="1">
    <location>
        <begin position="115"/>
        <end position="269"/>
    </location>
</feature>
<name>W7MVQ1_GIBM7</name>
<dbReference type="STRING" id="334819.W7MVQ1"/>
<dbReference type="EMBL" id="DS022264">
    <property type="protein sequence ID" value="EWG55351.1"/>
    <property type="molecule type" value="Genomic_DNA"/>
</dbReference>
<dbReference type="AlphaFoldDB" id="W7MVQ1"/>
<protein>
    <recommendedName>
        <fullName evidence="1">Heterokaryon incompatibility domain-containing protein</fullName>
    </recommendedName>
</protein>
<dbReference type="KEGG" id="fvr:FVEG_17510"/>
<dbReference type="OrthoDB" id="2157530at2759"/>
<evidence type="ECO:0000259" key="1">
    <source>
        <dbReference type="Pfam" id="PF06985"/>
    </source>
</evidence>
<evidence type="ECO:0000313" key="3">
    <source>
        <dbReference type="Proteomes" id="UP000009096"/>
    </source>
</evidence>
<dbReference type="SUPFAM" id="SSF102405">
    <property type="entry name" value="MCP/YpsA-like"/>
    <property type="match status" value="1"/>
</dbReference>
<sequence>MPHLARTKICVYCGAGTGASPAHMEAARVLARAMAAKNIDLVYGGGTVGLMGEIAKTLVSLNGPQLDDMVINQSFPYDKLPNPQSFRLLEIKNGDSNGTIRCTLRSHSLETAPLYQALSYVWGPPATTNGKSIQCNGHDFFVTDNLYGALHRLRKIRDCRLIWIGQICINQNDIQERSQQVSIMRDIYSRAKLVNAWLGVTNLLESARVVDIISVMASHSWSGMIKPEDPVNDETLANLGLPAQESPTWVALIKMLDLPYFSRVWIVQEIAVAKSYRILWGSIIIPGVTFLSSIRGWLLIPRVLNNWTAMGPVKNALSVVLGNHESKDWPYLVSWFVAHEASDPRDKIYAFIGLADQTGYNIMADYNKPVLEVY</sequence>
<accession>W7MVQ1</accession>
<dbReference type="RefSeq" id="XP_018761542.1">
    <property type="nucleotide sequence ID" value="XM_018906758.1"/>
</dbReference>
<dbReference type="GeneID" id="30074386"/>
<proteinExistence type="predicted"/>
<dbReference type="VEuPathDB" id="FungiDB:FVEG_17510"/>
<dbReference type="Proteomes" id="UP000009096">
    <property type="component" value="Chromosome 8"/>
</dbReference>
<reference evidence="2 3" key="1">
    <citation type="journal article" date="2010" name="Nature">
        <title>Comparative genomics reveals mobile pathogenicity chromosomes in Fusarium.</title>
        <authorList>
            <person name="Ma L.J."/>
            <person name="van der Does H.C."/>
            <person name="Borkovich K.A."/>
            <person name="Coleman J.J."/>
            <person name="Daboussi M.J."/>
            <person name="Di Pietro A."/>
            <person name="Dufresne M."/>
            <person name="Freitag M."/>
            <person name="Grabherr M."/>
            <person name="Henrissat B."/>
            <person name="Houterman P.M."/>
            <person name="Kang S."/>
            <person name="Shim W.B."/>
            <person name="Woloshuk C."/>
            <person name="Xie X."/>
            <person name="Xu J.R."/>
            <person name="Antoniw J."/>
            <person name="Baker S.E."/>
            <person name="Bluhm B.H."/>
            <person name="Breakspear A."/>
            <person name="Brown D.W."/>
            <person name="Butchko R.A."/>
            <person name="Chapman S."/>
            <person name="Coulson R."/>
            <person name="Coutinho P.M."/>
            <person name="Danchin E.G."/>
            <person name="Diener A."/>
            <person name="Gale L.R."/>
            <person name="Gardiner D.M."/>
            <person name="Goff S."/>
            <person name="Hammond-Kosack K.E."/>
            <person name="Hilburn K."/>
            <person name="Hua-Van A."/>
            <person name="Jonkers W."/>
            <person name="Kazan K."/>
            <person name="Kodira C.D."/>
            <person name="Koehrsen M."/>
            <person name="Kumar L."/>
            <person name="Lee Y.H."/>
            <person name="Li L."/>
            <person name="Manners J.M."/>
            <person name="Miranda-Saavedra D."/>
            <person name="Mukherjee M."/>
            <person name="Park G."/>
            <person name="Park J."/>
            <person name="Park S.Y."/>
            <person name="Proctor R.H."/>
            <person name="Regev A."/>
            <person name="Ruiz-Roldan M.C."/>
            <person name="Sain D."/>
            <person name="Sakthikumar S."/>
            <person name="Sykes S."/>
            <person name="Schwartz D.C."/>
            <person name="Turgeon B.G."/>
            <person name="Wapinski I."/>
            <person name="Yoder O."/>
            <person name="Young S."/>
            <person name="Zeng Q."/>
            <person name="Zhou S."/>
            <person name="Galagan J."/>
            <person name="Cuomo C.A."/>
            <person name="Kistler H.C."/>
            <person name="Rep M."/>
        </authorList>
    </citation>
    <scope>NUCLEOTIDE SEQUENCE [LARGE SCALE GENOMIC DNA]</scope>
    <source>
        <strain evidence="3">M3125 / FGSC 7600</strain>
    </source>
</reference>
<dbReference type="EMBL" id="CM000585">
    <property type="protein sequence ID" value="EWG55351.1"/>
    <property type="molecule type" value="Genomic_DNA"/>
</dbReference>
<gene>
    <name evidence="2" type="ORF">FVEG_17510</name>
</gene>
<organism evidence="2 3">
    <name type="scientific">Gibberella moniliformis (strain M3125 / FGSC 7600)</name>
    <name type="common">Maize ear and stalk rot fungus</name>
    <name type="synonym">Fusarium verticillioides</name>
    <dbReference type="NCBI Taxonomy" id="334819"/>
    <lineage>
        <taxon>Eukaryota</taxon>
        <taxon>Fungi</taxon>
        <taxon>Dikarya</taxon>
        <taxon>Ascomycota</taxon>
        <taxon>Pezizomycotina</taxon>
        <taxon>Sordariomycetes</taxon>
        <taxon>Hypocreomycetidae</taxon>
        <taxon>Hypocreales</taxon>
        <taxon>Nectriaceae</taxon>
        <taxon>Fusarium</taxon>
        <taxon>Fusarium fujikuroi species complex</taxon>
    </lineage>
</organism>
<dbReference type="InterPro" id="IPR052895">
    <property type="entry name" value="HetReg/Transcr_Mod"/>
</dbReference>
<keyword evidence="3" id="KW-1185">Reference proteome</keyword>
<dbReference type="PANTHER" id="PTHR24148:SF73">
    <property type="entry name" value="HET DOMAIN PROTEIN (AFU_ORTHOLOGUE AFUA_8G01020)"/>
    <property type="match status" value="1"/>
</dbReference>
<dbReference type="InterPro" id="IPR010730">
    <property type="entry name" value="HET"/>
</dbReference>
<dbReference type="PANTHER" id="PTHR24148">
    <property type="entry name" value="ANKYRIN REPEAT DOMAIN-CONTAINING PROTEIN 39 HOMOLOG-RELATED"/>
    <property type="match status" value="1"/>
</dbReference>